<organism evidence="1 2">
    <name type="scientific">Rhizophagus clarus</name>
    <dbReference type="NCBI Taxonomy" id="94130"/>
    <lineage>
        <taxon>Eukaryota</taxon>
        <taxon>Fungi</taxon>
        <taxon>Fungi incertae sedis</taxon>
        <taxon>Mucoromycota</taxon>
        <taxon>Glomeromycotina</taxon>
        <taxon>Glomeromycetes</taxon>
        <taxon>Glomerales</taxon>
        <taxon>Glomeraceae</taxon>
        <taxon>Rhizophagus</taxon>
    </lineage>
</organism>
<dbReference type="PANTHER" id="PTHR24410:SF23">
    <property type="entry name" value="BTB DOMAIN-CONTAINING PROTEIN-RELATED"/>
    <property type="match status" value="1"/>
</dbReference>
<evidence type="ECO:0008006" key="3">
    <source>
        <dbReference type="Google" id="ProtNLM"/>
    </source>
</evidence>
<evidence type="ECO:0000313" key="1">
    <source>
        <dbReference type="EMBL" id="GES87722.1"/>
    </source>
</evidence>
<dbReference type="AlphaFoldDB" id="A0A8H3LK84"/>
<dbReference type="EMBL" id="BLAL01000169">
    <property type="protein sequence ID" value="GES87722.1"/>
    <property type="molecule type" value="Genomic_DNA"/>
</dbReference>
<dbReference type="Proteomes" id="UP000615446">
    <property type="component" value="Unassembled WGS sequence"/>
</dbReference>
<dbReference type="InterPro" id="IPR051481">
    <property type="entry name" value="BTB-POZ/Galectin-3-binding"/>
</dbReference>
<comment type="caution">
    <text evidence="1">The sequence shown here is derived from an EMBL/GenBank/DDBJ whole genome shotgun (WGS) entry which is preliminary data.</text>
</comment>
<sequence>MTLNFHSNLSKDLSLILNNSDDYNVIIQVGKNQDVKEIPAHSVILRARSPYLKAHSRLNGLQKRLCEDILELLIASDELLLEELVEYLQEYLIKQQNNWVQQNSVFVLNKFASYNKLQDFCLESVCENIKPFITSLEDSLILDKDIFYIILERNDLHIKEIDWNNEELKKTLSSFIPLIRFTEISPDDLFDKVCPYKDIIPNRIYEEVEDFSYKGILPKTITLPSRKENLNQRSSNQACKYYYQLD</sequence>
<dbReference type="OrthoDB" id="2434274at2759"/>
<name>A0A8H3LK84_9GLOM</name>
<dbReference type="InterPro" id="IPR011333">
    <property type="entry name" value="SKP1/BTB/POZ_sf"/>
</dbReference>
<dbReference type="SUPFAM" id="SSF54695">
    <property type="entry name" value="POZ domain"/>
    <property type="match status" value="1"/>
</dbReference>
<dbReference type="Gene3D" id="3.30.710.10">
    <property type="entry name" value="Potassium Channel Kv1.1, Chain A"/>
    <property type="match status" value="1"/>
</dbReference>
<accession>A0A8H3LK84</accession>
<proteinExistence type="predicted"/>
<reference evidence="1" key="1">
    <citation type="submission" date="2019-10" db="EMBL/GenBank/DDBJ databases">
        <title>Conservation and host-specific expression of non-tandemly repeated heterogenous ribosome RNA gene in arbuscular mycorrhizal fungi.</title>
        <authorList>
            <person name="Maeda T."/>
            <person name="Kobayashi Y."/>
            <person name="Nakagawa T."/>
            <person name="Ezawa T."/>
            <person name="Yamaguchi K."/>
            <person name="Bino T."/>
            <person name="Nishimoto Y."/>
            <person name="Shigenobu S."/>
            <person name="Kawaguchi M."/>
        </authorList>
    </citation>
    <scope>NUCLEOTIDE SEQUENCE</scope>
    <source>
        <strain evidence="1">HR1</strain>
    </source>
</reference>
<evidence type="ECO:0000313" key="2">
    <source>
        <dbReference type="Proteomes" id="UP000615446"/>
    </source>
</evidence>
<dbReference type="PANTHER" id="PTHR24410">
    <property type="entry name" value="HL07962P-RELATED"/>
    <property type="match status" value="1"/>
</dbReference>
<protein>
    <recommendedName>
        <fullName evidence="3">BTB domain-containing protein</fullName>
    </recommendedName>
</protein>
<gene>
    <name evidence="1" type="ORF">RCL2_001470800</name>
</gene>